<dbReference type="InterPro" id="IPR051693">
    <property type="entry name" value="UPF0046_metallophosphoest"/>
</dbReference>
<reference evidence="2" key="1">
    <citation type="journal article" date="2023" name="Access Microbiol">
        <title>De-novo genome assembly for Akanthomyces muscarius, a biocontrol agent of insect agricultural pests.</title>
        <authorList>
            <person name="Erdos Z."/>
            <person name="Studholme D.J."/>
            <person name="Raymond B."/>
            <person name="Sharma M."/>
        </authorList>
    </citation>
    <scope>NUCLEOTIDE SEQUENCE</scope>
    <source>
        <strain evidence="2">Ve6</strain>
    </source>
</reference>
<accession>A0A9W8Q7F3</accession>
<feature type="domain" description="Calcineurin-like phosphoesterase" evidence="1">
    <location>
        <begin position="7"/>
        <end position="236"/>
    </location>
</feature>
<protein>
    <recommendedName>
        <fullName evidence="1">Calcineurin-like phosphoesterase domain-containing protein</fullName>
    </recommendedName>
</protein>
<dbReference type="PANTHER" id="PTHR12905:SF0">
    <property type="entry name" value="CALCINEURIN-LIKE PHOSPHOESTERASE DOMAIN-CONTAINING PROTEIN"/>
    <property type="match status" value="1"/>
</dbReference>
<dbReference type="Gene3D" id="3.60.21.10">
    <property type="match status" value="1"/>
</dbReference>
<evidence type="ECO:0000313" key="2">
    <source>
        <dbReference type="EMBL" id="KAJ4147799.1"/>
    </source>
</evidence>
<dbReference type="CDD" id="cd07379">
    <property type="entry name" value="MPP_239FB"/>
    <property type="match status" value="1"/>
</dbReference>
<dbReference type="GeneID" id="80889462"/>
<dbReference type="Proteomes" id="UP001144673">
    <property type="component" value="Chromosome 3"/>
</dbReference>
<gene>
    <name evidence="2" type="ORF">LMH87_002303</name>
</gene>
<evidence type="ECO:0000313" key="3">
    <source>
        <dbReference type="Proteomes" id="UP001144673"/>
    </source>
</evidence>
<sequence>MARIKTRILILSDTHGHSPVPTRAEDDLSLTSDFCLATTGYREPLPSADVALHCGDLTTRTTPWEFRRTVAMLRSLRASLKIVIPGNHDRALDEAFWTSTQDSGNGYVMTKDPEYRTEALELLEEAKKDGVVYIGKEGEYSFPLANGAVLRIYASPWTPEYGTWGFQYSPETGHDFHIPAGIDIAMTHGPPRDVLDLAGFNLPQYNMQQEHAGCPDLFTAVARARPRIHCFGHIHEAWGAYLARWRADTKSTEKHTTVEKAIDAVASRSIVRLQDIKPMTVLDPPATEEQAKQLMEWSRQMGVHINLEEARGEGHEVEDTLFLNAAIEGHRQKPSQLPFIIDMLLDKTT</sequence>
<proteinExistence type="predicted"/>
<dbReference type="InterPro" id="IPR029052">
    <property type="entry name" value="Metallo-depent_PP-like"/>
</dbReference>
<dbReference type="InterPro" id="IPR004843">
    <property type="entry name" value="Calcineurin-like_PHP"/>
</dbReference>
<name>A0A9W8Q7F3_AKAMU</name>
<dbReference type="SUPFAM" id="SSF56300">
    <property type="entry name" value="Metallo-dependent phosphatases"/>
    <property type="match status" value="1"/>
</dbReference>
<dbReference type="EMBL" id="JAJHUN010000010">
    <property type="protein sequence ID" value="KAJ4147799.1"/>
    <property type="molecule type" value="Genomic_DNA"/>
</dbReference>
<dbReference type="PANTHER" id="PTHR12905">
    <property type="entry name" value="METALLOPHOSPHOESTERASE"/>
    <property type="match status" value="1"/>
</dbReference>
<dbReference type="GO" id="GO:0016787">
    <property type="term" value="F:hydrolase activity"/>
    <property type="evidence" value="ECO:0007669"/>
    <property type="project" value="InterPro"/>
</dbReference>
<dbReference type="RefSeq" id="XP_056050740.1">
    <property type="nucleotide sequence ID" value="XM_056193734.1"/>
</dbReference>
<dbReference type="AlphaFoldDB" id="A0A9W8Q7F3"/>
<dbReference type="KEGG" id="amus:LMH87_002303"/>
<comment type="caution">
    <text evidence="2">The sequence shown here is derived from an EMBL/GenBank/DDBJ whole genome shotgun (WGS) entry which is preliminary data.</text>
</comment>
<dbReference type="Pfam" id="PF00149">
    <property type="entry name" value="Metallophos"/>
    <property type="match status" value="1"/>
</dbReference>
<organism evidence="2 3">
    <name type="scientific">Akanthomyces muscarius</name>
    <name type="common">Entomopathogenic fungus</name>
    <name type="synonym">Lecanicillium muscarium</name>
    <dbReference type="NCBI Taxonomy" id="2231603"/>
    <lineage>
        <taxon>Eukaryota</taxon>
        <taxon>Fungi</taxon>
        <taxon>Dikarya</taxon>
        <taxon>Ascomycota</taxon>
        <taxon>Pezizomycotina</taxon>
        <taxon>Sordariomycetes</taxon>
        <taxon>Hypocreomycetidae</taxon>
        <taxon>Hypocreales</taxon>
        <taxon>Cordycipitaceae</taxon>
        <taxon>Akanthomyces</taxon>
    </lineage>
</organism>
<keyword evidence="3" id="KW-1185">Reference proteome</keyword>
<evidence type="ECO:0000259" key="1">
    <source>
        <dbReference type="Pfam" id="PF00149"/>
    </source>
</evidence>